<dbReference type="Gene3D" id="3.30.9.10">
    <property type="entry name" value="D-Amino Acid Oxidase, subunit A, domain 2"/>
    <property type="match status" value="1"/>
</dbReference>
<dbReference type="InterPro" id="IPR036188">
    <property type="entry name" value="FAD/NAD-bd_sf"/>
</dbReference>
<dbReference type="AlphaFoldDB" id="A0A7Z0AAF3"/>
<dbReference type="Proteomes" id="UP000539111">
    <property type="component" value="Unassembled WGS sequence"/>
</dbReference>
<dbReference type="PANTHER" id="PTHR13847">
    <property type="entry name" value="SARCOSINE DEHYDROGENASE-RELATED"/>
    <property type="match status" value="1"/>
</dbReference>
<feature type="domain" description="FAD dependent oxidoreductase" evidence="1">
    <location>
        <begin position="39"/>
        <end position="391"/>
    </location>
</feature>
<dbReference type="SUPFAM" id="SSF51905">
    <property type="entry name" value="FAD/NAD(P)-binding domain"/>
    <property type="match status" value="1"/>
</dbReference>
<dbReference type="Pfam" id="PF01266">
    <property type="entry name" value="DAO"/>
    <property type="match status" value="1"/>
</dbReference>
<evidence type="ECO:0000313" key="2">
    <source>
        <dbReference type="EMBL" id="NYI66305.1"/>
    </source>
</evidence>
<proteinExistence type="predicted"/>
<dbReference type="Gene3D" id="3.50.50.60">
    <property type="entry name" value="FAD/NAD(P)-binding domain"/>
    <property type="match status" value="1"/>
</dbReference>
<reference evidence="2 3" key="1">
    <citation type="submission" date="2020-07" db="EMBL/GenBank/DDBJ databases">
        <title>Sequencing the genomes of 1000 actinobacteria strains.</title>
        <authorList>
            <person name="Klenk H.-P."/>
        </authorList>
    </citation>
    <scope>NUCLEOTIDE SEQUENCE [LARGE SCALE GENOMIC DNA]</scope>
    <source>
        <strain evidence="2 3">DSM 26341</strain>
    </source>
</reference>
<keyword evidence="3" id="KW-1185">Reference proteome</keyword>
<dbReference type="RefSeq" id="WP_179425546.1">
    <property type="nucleotide sequence ID" value="NZ_JACBZP010000001.1"/>
</dbReference>
<evidence type="ECO:0000259" key="1">
    <source>
        <dbReference type="Pfam" id="PF01266"/>
    </source>
</evidence>
<dbReference type="GO" id="GO:0005737">
    <property type="term" value="C:cytoplasm"/>
    <property type="evidence" value="ECO:0007669"/>
    <property type="project" value="TreeGrafter"/>
</dbReference>
<name>A0A7Z0AAF3_9MICO</name>
<evidence type="ECO:0000313" key="3">
    <source>
        <dbReference type="Proteomes" id="UP000539111"/>
    </source>
</evidence>
<accession>A0A7Z0AAF3</accession>
<dbReference type="PANTHER" id="PTHR13847:SF281">
    <property type="entry name" value="FAD DEPENDENT OXIDOREDUCTASE DOMAIN-CONTAINING PROTEIN"/>
    <property type="match status" value="1"/>
</dbReference>
<comment type="caution">
    <text evidence="2">The sequence shown here is derived from an EMBL/GenBank/DDBJ whole genome shotgun (WGS) entry which is preliminary data.</text>
</comment>
<dbReference type="EMBL" id="JACBZP010000001">
    <property type="protein sequence ID" value="NYI66305.1"/>
    <property type="molecule type" value="Genomic_DNA"/>
</dbReference>
<organism evidence="2 3">
    <name type="scientific">Spelaeicoccus albus</name>
    <dbReference type="NCBI Taxonomy" id="1280376"/>
    <lineage>
        <taxon>Bacteria</taxon>
        <taxon>Bacillati</taxon>
        <taxon>Actinomycetota</taxon>
        <taxon>Actinomycetes</taxon>
        <taxon>Micrococcales</taxon>
        <taxon>Brevibacteriaceae</taxon>
        <taxon>Spelaeicoccus</taxon>
    </lineage>
</organism>
<sequence length="461" mass="50705">MNTDAIHTALAGAKPVPFWLDDPARPDSVAALEGTVDTDLVVVGGGYCGLWTALMAKERDPGRRVVLVEGRELGWAASGRNGGFCSASLTHGEANGQNHFPGELDTLNRLGLENLDELESAVARYGIDCEFERTGELAVATRPHEIEWLRSEAGDDAVFLDRDSVRAEVNSPTYLAGLWDTRGTALVHPAKLVWGLAAACRELGVQIYESTVVRKLTSDAGGLTLATDRGRITAQHAALATNVFPSLLRRTRLHTVPVYDYALMTEPLSPEQLDSIGWRGRQGIGDVSNRFHYYRRTADDRILFGGFDAIYHYGRQLRADYDQRPETFDKLARHFFETFPQLAGLRFTHQWGGAVDTCSRFFSFFRTAHRGRVAYSAGYTGLGVGATRFGANVMLDLLSGRPTERTELDMVKKMPLPFPPEPLAWAGIGLTTKAMIRSDANEGRRGLWLRALDAVGVGFDS</sequence>
<dbReference type="InterPro" id="IPR006076">
    <property type="entry name" value="FAD-dep_OxRdtase"/>
</dbReference>
<protein>
    <submittedName>
        <fullName evidence="2">Glycine/D-amino acid oxidase-like deaminating enzyme</fullName>
    </submittedName>
</protein>
<gene>
    <name evidence="2" type="ORF">BJY26_000611</name>
</gene>